<evidence type="ECO:0000256" key="5">
    <source>
        <dbReference type="ARBA" id="ARBA00022695"/>
    </source>
</evidence>
<protein>
    <recommendedName>
        <fullName evidence="2">DNA-directed DNA polymerase</fullName>
        <ecNumber evidence="2">2.7.7.7</ecNumber>
    </recommendedName>
</protein>
<dbReference type="PROSITE" id="PS50172">
    <property type="entry name" value="BRCT"/>
    <property type="match status" value="1"/>
</dbReference>
<dbReference type="PRINTS" id="PR00869">
    <property type="entry name" value="DNAPOLX"/>
</dbReference>
<keyword evidence="11" id="KW-0456">Lyase</keyword>
<dbReference type="SMART" id="SM00483">
    <property type="entry name" value="POLXc"/>
    <property type="match status" value="1"/>
</dbReference>
<dbReference type="GO" id="GO:0005634">
    <property type="term" value="C:nucleus"/>
    <property type="evidence" value="ECO:0007669"/>
    <property type="project" value="TreeGrafter"/>
</dbReference>
<dbReference type="Pfam" id="PF10391">
    <property type="entry name" value="DNA_pol_lambd_f"/>
    <property type="match status" value="1"/>
</dbReference>
<dbReference type="InterPro" id="IPR043519">
    <property type="entry name" value="NT_sf"/>
</dbReference>
<dbReference type="OrthoDB" id="205514at2759"/>
<dbReference type="InterPro" id="IPR019843">
    <property type="entry name" value="DNA_pol-X_BS"/>
</dbReference>
<dbReference type="Pfam" id="PF14716">
    <property type="entry name" value="HHH_8"/>
    <property type="match status" value="1"/>
</dbReference>
<dbReference type="PANTHER" id="PTHR11276">
    <property type="entry name" value="DNA POLYMERASE TYPE-X FAMILY MEMBER"/>
    <property type="match status" value="1"/>
</dbReference>
<evidence type="ECO:0000313" key="17">
    <source>
        <dbReference type="Proteomes" id="UP001049176"/>
    </source>
</evidence>
<dbReference type="Pfam" id="PF14792">
    <property type="entry name" value="DNA_pol_B_palm"/>
    <property type="match status" value="1"/>
</dbReference>
<dbReference type="Gene3D" id="3.30.210.10">
    <property type="entry name" value="DNA polymerase, thumb domain"/>
    <property type="match status" value="1"/>
</dbReference>
<dbReference type="GO" id="GO:0006260">
    <property type="term" value="P:DNA replication"/>
    <property type="evidence" value="ECO:0007669"/>
    <property type="project" value="UniProtKB-KW"/>
</dbReference>
<keyword evidence="6" id="KW-0235">DNA replication</keyword>
<proteinExistence type="inferred from homology"/>
<evidence type="ECO:0000313" key="16">
    <source>
        <dbReference type="EMBL" id="KAG7091129.1"/>
    </source>
</evidence>
<dbReference type="Pfam" id="PF14791">
    <property type="entry name" value="DNA_pol_B_thumb"/>
    <property type="match status" value="1"/>
</dbReference>
<evidence type="ECO:0000256" key="10">
    <source>
        <dbReference type="ARBA" id="ARBA00023204"/>
    </source>
</evidence>
<dbReference type="InterPro" id="IPR027421">
    <property type="entry name" value="DNA_pol_lamdba_lyase_dom_sf"/>
</dbReference>
<keyword evidence="4" id="KW-0808">Transferase</keyword>
<dbReference type="GO" id="GO:0016829">
    <property type="term" value="F:lyase activity"/>
    <property type="evidence" value="ECO:0007669"/>
    <property type="project" value="UniProtKB-KW"/>
</dbReference>
<evidence type="ECO:0000256" key="11">
    <source>
        <dbReference type="ARBA" id="ARBA00023239"/>
    </source>
</evidence>
<feature type="domain" description="BRCT" evidence="15">
    <location>
        <begin position="75"/>
        <end position="127"/>
    </location>
</feature>
<comment type="similarity">
    <text evidence="1">Belongs to the DNA polymerase type-X family.</text>
</comment>
<dbReference type="Gene3D" id="3.40.50.10190">
    <property type="entry name" value="BRCT domain"/>
    <property type="match status" value="1"/>
</dbReference>
<keyword evidence="9" id="KW-0238">DNA-binding</keyword>
<evidence type="ECO:0000256" key="7">
    <source>
        <dbReference type="ARBA" id="ARBA00022763"/>
    </source>
</evidence>
<dbReference type="Gene3D" id="1.10.150.20">
    <property type="entry name" value="5' to 3' exonuclease, C-terminal subdomain"/>
    <property type="match status" value="1"/>
</dbReference>
<keyword evidence="7" id="KW-0227">DNA damage</keyword>
<dbReference type="InterPro" id="IPR022312">
    <property type="entry name" value="DNA_pol_X"/>
</dbReference>
<keyword evidence="10" id="KW-0234">DNA repair</keyword>
<dbReference type="GO" id="GO:0006303">
    <property type="term" value="P:double-strand break repair via nonhomologous end joining"/>
    <property type="evidence" value="ECO:0007669"/>
    <property type="project" value="TreeGrafter"/>
</dbReference>
<comment type="catalytic activity">
    <reaction evidence="12">
        <text>DNA(n) + a 2'-deoxyribonucleoside 5'-triphosphate = DNA(n+1) + diphosphate</text>
        <dbReference type="Rhea" id="RHEA:22508"/>
        <dbReference type="Rhea" id="RHEA-COMP:17339"/>
        <dbReference type="Rhea" id="RHEA-COMP:17340"/>
        <dbReference type="ChEBI" id="CHEBI:33019"/>
        <dbReference type="ChEBI" id="CHEBI:61560"/>
        <dbReference type="ChEBI" id="CHEBI:173112"/>
        <dbReference type="EC" id="2.7.7.7"/>
    </reaction>
</comment>
<dbReference type="InterPro" id="IPR002054">
    <property type="entry name" value="DNA-dir_DNA_pol_X"/>
</dbReference>
<dbReference type="InterPro" id="IPR028207">
    <property type="entry name" value="DNA_pol_B_palm_palm"/>
</dbReference>
<dbReference type="SUPFAM" id="SSF81301">
    <property type="entry name" value="Nucleotidyltransferase"/>
    <property type="match status" value="1"/>
</dbReference>
<dbReference type="InterPro" id="IPR037160">
    <property type="entry name" value="DNA_Pol_thumb_sf"/>
</dbReference>
<dbReference type="InterPro" id="IPR010996">
    <property type="entry name" value="HHH_MUS81"/>
</dbReference>
<dbReference type="PANTHER" id="PTHR11276:SF28">
    <property type="entry name" value="DNA POLYMERASE LAMBDA"/>
    <property type="match status" value="1"/>
</dbReference>
<evidence type="ECO:0000256" key="14">
    <source>
        <dbReference type="SAM" id="MobiDB-lite"/>
    </source>
</evidence>
<evidence type="ECO:0000256" key="13">
    <source>
        <dbReference type="PIRSR" id="PIRSR622312-50"/>
    </source>
</evidence>
<dbReference type="GO" id="GO:0003677">
    <property type="term" value="F:DNA binding"/>
    <property type="evidence" value="ECO:0007669"/>
    <property type="project" value="UniProtKB-KW"/>
</dbReference>
<sequence>MPKRSTSSSSSSSSSVKRRRKRRRRRSLSPSAERDNSPVNVFILDAKLEPEAIAELASMVEDNDLSELQLCSSVQESDIIVTAVRMRKRLERHLDWQLARQKPIVTPDWLRGSIEQCRLLPCADYAALEELVETTASHCPEKTCLTHEECTHRTSSDPFPDAPNAVDNANKDIHPGLFQRYACIRHSPLVCVNQDMVNQFLVLKRHRELEGWQLRALSYERTIASLKAYPHLITEDKLTEIARIPFLGEKSMTKVKEYLRQGKISECTTLLANERYQALSSFISIHGIGPSTARNLYSMNLRTLSDLERYYGVDPDPDVPAAEKLATLPQSHGSKSNIPQLTIPVGLALRHDLAETIPRHEVEEMRDAVMAELDKIRTGCVSTITGGYRRGKLESNDVDIVISHSDLKIGRGYVVGLCSQLVRALYRKGLVTHVMRELVRLHVLKAALLNLTFLVDLSSFREHNTLRTSHWDSLEKALTVFLLPNDGKGTRRIHRRLDLIFAAPEVYWTAVVGWTGSKMFERDLRLWAKQEKYDYTTSTTPQRDLD</sequence>
<name>A0A9P7UTD9_9AGAR</name>
<evidence type="ECO:0000256" key="1">
    <source>
        <dbReference type="ARBA" id="ARBA00008323"/>
    </source>
</evidence>
<dbReference type="SUPFAM" id="SSF47802">
    <property type="entry name" value="DNA polymerase beta, N-terminal domain-like"/>
    <property type="match status" value="1"/>
</dbReference>
<gene>
    <name evidence="16" type="ORF">E1B28_010183</name>
</gene>
<dbReference type="Gene3D" id="1.10.150.110">
    <property type="entry name" value="DNA polymerase beta, N-terminal domain-like"/>
    <property type="match status" value="1"/>
</dbReference>
<accession>A0A9P7UTD9</accession>
<evidence type="ECO:0000256" key="12">
    <source>
        <dbReference type="ARBA" id="ARBA00049244"/>
    </source>
</evidence>
<feature type="compositionally biased region" description="Low complexity" evidence="14">
    <location>
        <begin position="1"/>
        <end position="15"/>
    </location>
</feature>
<keyword evidence="17" id="KW-1185">Reference proteome</keyword>
<feature type="compositionally biased region" description="Basic residues" evidence="14">
    <location>
        <begin position="16"/>
        <end position="27"/>
    </location>
</feature>
<evidence type="ECO:0000256" key="4">
    <source>
        <dbReference type="ARBA" id="ARBA00022679"/>
    </source>
</evidence>
<evidence type="ECO:0000256" key="3">
    <source>
        <dbReference type="ARBA" id="ARBA00022634"/>
    </source>
</evidence>
<dbReference type="AlphaFoldDB" id="A0A9P7UTD9"/>
<dbReference type="KEGG" id="more:E1B28_010183"/>
<dbReference type="InterPro" id="IPR029398">
    <property type="entry name" value="PolB_thumb"/>
</dbReference>
<dbReference type="RefSeq" id="XP_043007599.1">
    <property type="nucleotide sequence ID" value="XM_043155135.1"/>
</dbReference>
<dbReference type="PROSITE" id="PS00522">
    <property type="entry name" value="DNA_POLYMERASE_X"/>
    <property type="match status" value="1"/>
</dbReference>
<dbReference type="InterPro" id="IPR001357">
    <property type="entry name" value="BRCT_dom"/>
</dbReference>
<dbReference type="SUPFAM" id="SSF81585">
    <property type="entry name" value="PsbU/PolX domain-like"/>
    <property type="match status" value="1"/>
</dbReference>
<dbReference type="InterPro" id="IPR018944">
    <property type="entry name" value="DNA_pol_lambd_fingers_domain"/>
</dbReference>
<dbReference type="EC" id="2.7.7.7" evidence="2"/>
<evidence type="ECO:0000256" key="8">
    <source>
        <dbReference type="ARBA" id="ARBA00022932"/>
    </source>
</evidence>
<feature type="active site" description="Nucleophile; Schiff-base intermediate with DNA; for 5'-dRP lyase activity" evidence="13">
    <location>
        <position position="254"/>
    </location>
</feature>
<evidence type="ECO:0000259" key="15">
    <source>
        <dbReference type="PROSITE" id="PS50172"/>
    </source>
</evidence>
<dbReference type="SUPFAM" id="SSF52113">
    <property type="entry name" value="BRCT domain"/>
    <property type="match status" value="1"/>
</dbReference>
<dbReference type="InterPro" id="IPR036420">
    <property type="entry name" value="BRCT_dom_sf"/>
</dbReference>
<reference evidence="16" key="1">
    <citation type="journal article" date="2021" name="Genome Biol. Evol.">
        <title>The assembled and annotated genome of the fairy-ring fungus Marasmius oreades.</title>
        <authorList>
            <person name="Hiltunen M."/>
            <person name="Ament-Velasquez S.L."/>
            <person name="Johannesson H."/>
        </authorList>
    </citation>
    <scope>NUCLEOTIDE SEQUENCE</scope>
    <source>
        <strain evidence="16">03SP1</strain>
    </source>
</reference>
<dbReference type="EMBL" id="CM032186">
    <property type="protein sequence ID" value="KAG7091129.1"/>
    <property type="molecule type" value="Genomic_DNA"/>
</dbReference>
<evidence type="ECO:0000256" key="6">
    <source>
        <dbReference type="ARBA" id="ARBA00022705"/>
    </source>
</evidence>
<dbReference type="GO" id="GO:0003887">
    <property type="term" value="F:DNA-directed DNA polymerase activity"/>
    <property type="evidence" value="ECO:0007669"/>
    <property type="project" value="UniProtKB-KW"/>
</dbReference>
<keyword evidence="5" id="KW-0548">Nucleotidyltransferase</keyword>
<keyword evidence="3" id="KW-0237">DNA synthesis</keyword>
<keyword evidence="8" id="KW-0239">DNA-directed DNA polymerase</keyword>
<evidence type="ECO:0000256" key="9">
    <source>
        <dbReference type="ARBA" id="ARBA00023125"/>
    </source>
</evidence>
<organism evidence="16 17">
    <name type="scientific">Marasmius oreades</name>
    <name type="common">fairy-ring Marasmius</name>
    <dbReference type="NCBI Taxonomy" id="181124"/>
    <lineage>
        <taxon>Eukaryota</taxon>
        <taxon>Fungi</taxon>
        <taxon>Dikarya</taxon>
        <taxon>Basidiomycota</taxon>
        <taxon>Agaricomycotina</taxon>
        <taxon>Agaricomycetes</taxon>
        <taxon>Agaricomycetidae</taxon>
        <taxon>Agaricales</taxon>
        <taxon>Marasmiineae</taxon>
        <taxon>Marasmiaceae</taxon>
        <taxon>Marasmius</taxon>
    </lineage>
</organism>
<comment type="caution">
    <text evidence="16">The sequence shown here is derived from an EMBL/GenBank/DDBJ whole genome shotgun (WGS) entry which is preliminary data.</text>
</comment>
<dbReference type="Gene3D" id="3.30.460.10">
    <property type="entry name" value="Beta Polymerase, domain 2"/>
    <property type="match status" value="1"/>
</dbReference>
<dbReference type="GeneID" id="66079259"/>
<feature type="region of interest" description="Disordered" evidence="14">
    <location>
        <begin position="1"/>
        <end position="34"/>
    </location>
</feature>
<evidence type="ECO:0000256" key="2">
    <source>
        <dbReference type="ARBA" id="ARBA00012417"/>
    </source>
</evidence>
<dbReference type="Proteomes" id="UP001049176">
    <property type="component" value="Chromosome 6"/>
</dbReference>